<proteinExistence type="predicted"/>
<organism evidence="1 2">
    <name type="scientific">Candidatus Methylomirabilis tolerans</name>
    <dbReference type="NCBI Taxonomy" id="3123416"/>
    <lineage>
        <taxon>Bacteria</taxon>
        <taxon>Candidatus Methylomirabilota</taxon>
        <taxon>Candidatus Methylomirabilia</taxon>
        <taxon>Candidatus Methylomirabilales</taxon>
        <taxon>Candidatus Methylomirabilaceae</taxon>
        <taxon>Candidatus Methylomirabilis</taxon>
    </lineage>
</organism>
<sequence length="50" mass="5248">MDGMVAVNPPLHLAAGCVLLGVNMALSMVAAGRPPDDAVRYVHNMSQRSN</sequence>
<gene>
    <name evidence="1" type="ORF">K8G79_05995</name>
</gene>
<dbReference type="AlphaFoldDB" id="A0AAJ1AH63"/>
<comment type="caution">
    <text evidence="1">The sequence shown here is derived from an EMBL/GenBank/DDBJ whole genome shotgun (WGS) entry which is preliminary data.</text>
</comment>
<reference evidence="1 2" key="1">
    <citation type="journal article" date="2021" name="bioRxiv">
        <title>Unraveling nitrogen, sulfur and carbon metabolic pathways and microbial community transcriptional responses to substrate deprivation and toxicity stresses in a bioreactor mimicking anoxic brackish coastal sediment conditions.</title>
        <authorList>
            <person name="Martins P.D."/>
            <person name="Echeveste M.J."/>
            <person name="Arshad A."/>
            <person name="Kurth J."/>
            <person name="Ouboter H."/>
            <person name="Jetten M.S.M."/>
            <person name="Welte C.U."/>
        </authorList>
    </citation>
    <scope>NUCLEOTIDE SEQUENCE [LARGE SCALE GENOMIC DNA]</scope>
    <source>
        <strain evidence="1">MAG_38</strain>
    </source>
</reference>
<evidence type="ECO:0000313" key="2">
    <source>
        <dbReference type="Proteomes" id="UP001197609"/>
    </source>
</evidence>
<name>A0AAJ1AH63_9BACT</name>
<protein>
    <submittedName>
        <fullName evidence="1">Uncharacterized protein</fullName>
    </submittedName>
</protein>
<accession>A0AAJ1AH63</accession>
<evidence type="ECO:0000313" key="1">
    <source>
        <dbReference type="EMBL" id="MBZ0159669.1"/>
    </source>
</evidence>
<dbReference type="Proteomes" id="UP001197609">
    <property type="component" value="Unassembled WGS sequence"/>
</dbReference>
<dbReference type="EMBL" id="JAIOIU010000070">
    <property type="protein sequence ID" value="MBZ0159669.1"/>
    <property type="molecule type" value="Genomic_DNA"/>
</dbReference>